<dbReference type="AlphaFoldDB" id="A0AAW2T2V7"/>
<proteinExistence type="predicted"/>
<evidence type="ECO:0000256" key="3">
    <source>
        <dbReference type="ARBA" id="ARBA00022741"/>
    </source>
</evidence>
<evidence type="ECO:0000256" key="1">
    <source>
        <dbReference type="ARBA" id="ARBA00022527"/>
    </source>
</evidence>
<dbReference type="GO" id="GO:0005886">
    <property type="term" value="C:plasma membrane"/>
    <property type="evidence" value="ECO:0007669"/>
    <property type="project" value="TreeGrafter"/>
</dbReference>
<protein>
    <submittedName>
        <fullName evidence="8">G-type lectin S-receptor-like serine/threonine-protein kinase SD1-13</fullName>
    </submittedName>
</protein>
<gene>
    <name evidence="8" type="ORF">Sradi_2212500</name>
</gene>
<keyword evidence="4 8" id="KW-0418">Kinase</keyword>
<organism evidence="8">
    <name type="scientific">Sesamum radiatum</name>
    <name type="common">Black benniseed</name>
    <dbReference type="NCBI Taxonomy" id="300843"/>
    <lineage>
        <taxon>Eukaryota</taxon>
        <taxon>Viridiplantae</taxon>
        <taxon>Streptophyta</taxon>
        <taxon>Embryophyta</taxon>
        <taxon>Tracheophyta</taxon>
        <taxon>Spermatophyta</taxon>
        <taxon>Magnoliopsida</taxon>
        <taxon>eudicotyledons</taxon>
        <taxon>Gunneridae</taxon>
        <taxon>Pentapetalae</taxon>
        <taxon>asterids</taxon>
        <taxon>lamiids</taxon>
        <taxon>Lamiales</taxon>
        <taxon>Pedaliaceae</taxon>
        <taxon>Sesamum</taxon>
    </lineage>
</organism>
<dbReference type="InterPro" id="IPR001245">
    <property type="entry name" value="Ser-Thr/Tyr_kinase_cat_dom"/>
</dbReference>
<keyword evidence="2" id="KW-0808">Transferase</keyword>
<evidence type="ECO:0000256" key="4">
    <source>
        <dbReference type="ARBA" id="ARBA00022777"/>
    </source>
</evidence>
<keyword evidence="5" id="KW-0067">ATP-binding</keyword>
<dbReference type="InterPro" id="IPR021820">
    <property type="entry name" value="S-locus_recpt_kinase_C"/>
</dbReference>
<dbReference type="EMBL" id="JACGWJ010000009">
    <property type="protein sequence ID" value="KAL0398692.1"/>
    <property type="molecule type" value="Genomic_DNA"/>
</dbReference>
<dbReference type="PANTHER" id="PTHR27002:SF1082">
    <property type="entry name" value="OS06G0693000 PROTEIN"/>
    <property type="match status" value="1"/>
</dbReference>
<comment type="caution">
    <text evidence="8">The sequence shown here is derived from an EMBL/GenBank/DDBJ whole genome shotgun (WGS) entry which is preliminary data.</text>
</comment>
<reference evidence="8" key="1">
    <citation type="submission" date="2020-06" db="EMBL/GenBank/DDBJ databases">
        <authorList>
            <person name="Li T."/>
            <person name="Hu X."/>
            <person name="Zhang T."/>
            <person name="Song X."/>
            <person name="Zhang H."/>
            <person name="Dai N."/>
            <person name="Sheng W."/>
            <person name="Hou X."/>
            <person name="Wei L."/>
        </authorList>
    </citation>
    <scope>NUCLEOTIDE SEQUENCE</scope>
    <source>
        <strain evidence="8">G02</strain>
        <tissue evidence="8">Leaf</tissue>
    </source>
</reference>
<feature type="domain" description="S-locus receptor kinase C-terminal" evidence="7">
    <location>
        <begin position="100"/>
        <end position="145"/>
    </location>
</feature>
<dbReference type="PANTHER" id="PTHR27002">
    <property type="entry name" value="RECEPTOR-LIKE SERINE/THREONINE-PROTEIN KINASE SD1-8"/>
    <property type="match status" value="1"/>
</dbReference>
<sequence>MEGRFSEKSDVYSFGVLMLEIVKGKKNTHYYNHEWSLSLLGCAWKLWSENNGLAFADEAIASPDFQGEIVRCIHIALLCVQEFPKDRPSIQTVLSMLSREIVDLPTPEQPVFAEKWNGTHMGSTQPMSQVGFSTNELTLTVLDGR</sequence>
<dbReference type="Pfam" id="PF07714">
    <property type="entry name" value="PK_Tyr_Ser-Thr"/>
    <property type="match status" value="1"/>
</dbReference>
<keyword evidence="3" id="KW-0547">Nucleotide-binding</keyword>
<dbReference type="GO" id="GO:0004674">
    <property type="term" value="F:protein serine/threonine kinase activity"/>
    <property type="evidence" value="ECO:0007669"/>
    <property type="project" value="UniProtKB-KW"/>
</dbReference>
<keyword evidence="1" id="KW-0723">Serine/threonine-protein kinase</keyword>
<evidence type="ECO:0000259" key="7">
    <source>
        <dbReference type="Pfam" id="PF11883"/>
    </source>
</evidence>
<evidence type="ECO:0000259" key="6">
    <source>
        <dbReference type="Pfam" id="PF07714"/>
    </source>
</evidence>
<accession>A0AAW2T2V7</accession>
<dbReference type="InterPro" id="IPR011009">
    <property type="entry name" value="Kinase-like_dom_sf"/>
</dbReference>
<dbReference type="SUPFAM" id="SSF56112">
    <property type="entry name" value="Protein kinase-like (PK-like)"/>
    <property type="match status" value="1"/>
</dbReference>
<dbReference type="GO" id="GO:0005524">
    <property type="term" value="F:ATP binding"/>
    <property type="evidence" value="ECO:0007669"/>
    <property type="project" value="UniProtKB-KW"/>
</dbReference>
<dbReference type="Pfam" id="PF11883">
    <property type="entry name" value="DUF3403"/>
    <property type="match status" value="1"/>
</dbReference>
<evidence type="ECO:0000313" key="8">
    <source>
        <dbReference type="EMBL" id="KAL0398692.1"/>
    </source>
</evidence>
<reference evidence="8" key="2">
    <citation type="journal article" date="2024" name="Plant">
        <title>Genomic evolution and insights into agronomic trait innovations of Sesamum species.</title>
        <authorList>
            <person name="Miao H."/>
            <person name="Wang L."/>
            <person name="Qu L."/>
            <person name="Liu H."/>
            <person name="Sun Y."/>
            <person name="Le M."/>
            <person name="Wang Q."/>
            <person name="Wei S."/>
            <person name="Zheng Y."/>
            <person name="Lin W."/>
            <person name="Duan Y."/>
            <person name="Cao H."/>
            <person name="Xiong S."/>
            <person name="Wang X."/>
            <person name="Wei L."/>
            <person name="Li C."/>
            <person name="Ma Q."/>
            <person name="Ju M."/>
            <person name="Zhao R."/>
            <person name="Li G."/>
            <person name="Mu C."/>
            <person name="Tian Q."/>
            <person name="Mei H."/>
            <person name="Zhang T."/>
            <person name="Gao T."/>
            <person name="Zhang H."/>
        </authorList>
    </citation>
    <scope>NUCLEOTIDE SEQUENCE</scope>
    <source>
        <strain evidence="8">G02</strain>
    </source>
</reference>
<evidence type="ECO:0000256" key="5">
    <source>
        <dbReference type="ARBA" id="ARBA00022840"/>
    </source>
</evidence>
<feature type="domain" description="Serine-threonine/tyrosine-protein kinase catalytic" evidence="6">
    <location>
        <begin position="2"/>
        <end position="96"/>
    </location>
</feature>
<name>A0AAW2T2V7_SESRA</name>
<evidence type="ECO:0000256" key="2">
    <source>
        <dbReference type="ARBA" id="ARBA00022679"/>
    </source>
</evidence>
<dbReference type="Gene3D" id="1.10.510.10">
    <property type="entry name" value="Transferase(Phosphotransferase) domain 1"/>
    <property type="match status" value="1"/>
</dbReference>